<dbReference type="OrthoDB" id="118896at2"/>
<dbReference type="EMBL" id="FOLQ01000002">
    <property type="protein sequence ID" value="SFC73936.1"/>
    <property type="molecule type" value="Genomic_DNA"/>
</dbReference>
<evidence type="ECO:0000313" key="4">
    <source>
        <dbReference type="Proteomes" id="UP000198598"/>
    </source>
</evidence>
<dbReference type="RefSeq" id="WP_093824145.1">
    <property type="nucleotide sequence ID" value="NZ_FOLQ01000002.1"/>
</dbReference>
<dbReference type="STRING" id="662367.SAMN05216167_102277"/>
<proteinExistence type="predicted"/>
<evidence type="ECO:0000256" key="1">
    <source>
        <dbReference type="SAM" id="SignalP"/>
    </source>
</evidence>
<keyword evidence="4" id="KW-1185">Reference proteome</keyword>
<keyword evidence="1" id="KW-0732">Signal</keyword>
<dbReference type="Gene3D" id="3.30.160.670">
    <property type="match status" value="1"/>
</dbReference>
<dbReference type="AlphaFoldDB" id="A0A1I1LLW0"/>
<accession>A0A1I1LLW0</accession>
<reference evidence="3 4" key="1">
    <citation type="submission" date="2016-10" db="EMBL/GenBank/DDBJ databases">
        <authorList>
            <person name="de Groot N.N."/>
        </authorList>
    </citation>
    <scope>NUCLEOTIDE SEQUENCE [LARGE SCALE GENOMIC DNA]</scope>
    <source>
        <strain evidence="3 4">DSM 26130</strain>
    </source>
</reference>
<dbReference type="Proteomes" id="UP000198598">
    <property type="component" value="Unassembled WGS sequence"/>
</dbReference>
<gene>
    <name evidence="3" type="ORF">SAMN05216167_102277</name>
</gene>
<feature type="domain" description="DUF4136" evidence="2">
    <location>
        <begin position="25"/>
        <end position="176"/>
    </location>
</feature>
<evidence type="ECO:0000313" key="3">
    <source>
        <dbReference type="EMBL" id="SFC73936.1"/>
    </source>
</evidence>
<feature type="chain" id="PRO_5011635204" description="DUF4136 domain-containing protein" evidence="1">
    <location>
        <begin position="20"/>
        <end position="181"/>
    </location>
</feature>
<feature type="signal peptide" evidence="1">
    <location>
        <begin position="1"/>
        <end position="19"/>
    </location>
</feature>
<name>A0A1I1LLW0_9BACT</name>
<dbReference type="InterPro" id="IPR025411">
    <property type="entry name" value="DUF4136"/>
</dbReference>
<organism evidence="3 4">
    <name type="scientific">Spirosoma endophyticum</name>
    <dbReference type="NCBI Taxonomy" id="662367"/>
    <lineage>
        <taxon>Bacteria</taxon>
        <taxon>Pseudomonadati</taxon>
        <taxon>Bacteroidota</taxon>
        <taxon>Cytophagia</taxon>
        <taxon>Cytophagales</taxon>
        <taxon>Cytophagaceae</taxon>
        <taxon>Spirosoma</taxon>
    </lineage>
</organism>
<dbReference type="Pfam" id="PF13590">
    <property type="entry name" value="DUF4136"/>
    <property type="match status" value="1"/>
</dbReference>
<protein>
    <recommendedName>
        <fullName evidence="2">DUF4136 domain-containing protein</fullName>
    </recommendedName>
</protein>
<sequence>MNRLFFVAALALATSLTQAQMITVDSELRPNIDFSHYKSYVWASQLDNKLDPANSLILKKQVQDAVGYALDGRGYTFVSQSPDLLVNFQVFDKPTTIKGYVGADATYVTPGEGPGLNSDKDISVNAGTILVNLVDTRTDQVVWQGLASGLTSSNGFDRQKGRVREAVNLIFNKYPYRADKF</sequence>
<evidence type="ECO:0000259" key="2">
    <source>
        <dbReference type="Pfam" id="PF13590"/>
    </source>
</evidence>